<evidence type="ECO:0000256" key="3">
    <source>
        <dbReference type="ARBA" id="ARBA00023134"/>
    </source>
</evidence>
<evidence type="ECO:0000256" key="2">
    <source>
        <dbReference type="ARBA" id="ARBA00022840"/>
    </source>
</evidence>
<dbReference type="Gene3D" id="3.40.50.300">
    <property type="entry name" value="P-loop containing nucleotide triphosphate hydrolases"/>
    <property type="match status" value="1"/>
</dbReference>
<evidence type="ECO:0000259" key="5">
    <source>
        <dbReference type="Pfam" id="PF03668"/>
    </source>
</evidence>
<evidence type="ECO:0000256" key="4">
    <source>
        <dbReference type="HAMAP-Rule" id="MF_00636"/>
    </source>
</evidence>
<reference evidence="7 8" key="1">
    <citation type="submission" date="2023-07" db="EMBL/GenBank/DDBJ databases">
        <title>Sequencing the genomes of 1000 actinobacteria strains.</title>
        <authorList>
            <person name="Klenk H.-P."/>
        </authorList>
    </citation>
    <scope>NUCLEOTIDE SEQUENCE [LARGE SCALE GENOMIC DNA]</scope>
    <source>
        <strain evidence="7 8">DSM 17163</strain>
    </source>
</reference>
<keyword evidence="8" id="KW-1185">Reference proteome</keyword>
<keyword evidence="1 4" id="KW-0547">Nucleotide-binding</keyword>
<accession>A0ABT9NDM4</accession>
<name>A0ABT9NDM4_9ACTO</name>
<keyword evidence="3 4" id="KW-0342">GTP-binding</keyword>
<feature type="binding site" evidence="4">
    <location>
        <begin position="109"/>
        <end position="112"/>
    </location>
    <ligand>
        <name>GTP</name>
        <dbReference type="ChEBI" id="CHEBI:37565"/>
    </ligand>
</feature>
<dbReference type="Proteomes" id="UP001243212">
    <property type="component" value="Unassembled WGS sequence"/>
</dbReference>
<comment type="caution">
    <text evidence="7">The sequence shown here is derived from an EMBL/GenBank/DDBJ whole genome shotgun (WGS) entry which is preliminary data.</text>
</comment>
<evidence type="ECO:0000313" key="7">
    <source>
        <dbReference type="EMBL" id="MDP9805491.1"/>
    </source>
</evidence>
<dbReference type="HAMAP" id="MF_00636">
    <property type="entry name" value="RapZ_like"/>
    <property type="match status" value="1"/>
</dbReference>
<dbReference type="Pfam" id="PF03668">
    <property type="entry name" value="RapZ-like_N"/>
    <property type="match status" value="1"/>
</dbReference>
<keyword evidence="2 4" id="KW-0067">ATP-binding</keyword>
<organism evidence="7 8">
    <name type="scientific">Trueperella bonasi</name>
    <dbReference type="NCBI Taxonomy" id="312286"/>
    <lineage>
        <taxon>Bacteria</taxon>
        <taxon>Bacillati</taxon>
        <taxon>Actinomycetota</taxon>
        <taxon>Actinomycetes</taxon>
        <taxon>Actinomycetales</taxon>
        <taxon>Actinomycetaceae</taxon>
        <taxon>Trueperella</taxon>
    </lineage>
</organism>
<evidence type="ECO:0000313" key="8">
    <source>
        <dbReference type="Proteomes" id="UP001243212"/>
    </source>
</evidence>
<gene>
    <name evidence="7" type="ORF">J2S70_000073</name>
</gene>
<feature type="domain" description="RapZ-like N-terminal" evidence="5">
    <location>
        <begin position="51"/>
        <end position="204"/>
    </location>
</feature>
<dbReference type="PANTHER" id="PTHR30448">
    <property type="entry name" value="RNASE ADAPTER PROTEIN RAPZ"/>
    <property type="match status" value="1"/>
</dbReference>
<feature type="domain" description="RapZ C-terminal" evidence="6">
    <location>
        <begin position="213"/>
        <end position="331"/>
    </location>
</feature>
<proteinExistence type="inferred from homology"/>
<dbReference type="EMBL" id="JAUSQX010000001">
    <property type="protein sequence ID" value="MDP9805491.1"/>
    <property type="molecule type" value="Genomic_DNA"/>
</dbReference>
<evidence type="ECO:0000259" key="6">
    <source>
        <dbReference type="Pfam" id="PF22740"/>
    </source>
</evidence>
<dbReference type="Pfam" id="PF22740">
    <property type="entry name" value="PapZ_C"/>
    <property type="match status" value="1"/>
</dbReference>
<evidence type="ECO:0000256" key="1">
    <source>
        <dbReference type="ARBA" id="ARBA00022741"/>
    </source>
</evidence>
<dbReference type="NCBIfam" id="NF003828">
    <property type="entry name" value="PRK05416.1"/>
    <property type="match status" value="1"/>
</dbReference>
<dbReference type="InterPro" id="IPR053931">
    <property type="entry name" value="RapZ_C"/>
</dbReference>
<sequence length="334" mass="37536">MTTLQENLNKNWHDGCMEKIPHSEINDTGKIPPIVPELDRQTALPAADIPEILIITGMSGAGRSRAGATLEDLGWYVVDNLPPRLLSALAGLMTPGADHATRRLAAVVDVRSRGYFKELLAVLDELDERKFDYRIMFLDARTDVLVRRFESVRRPHPLQEDGRLLDGIEHERQVLTELRTRADIYIDTSDLTVHDLSRKVRSGLQEAGTDNTHVTVMSFGFKYGLPLDADHVADVRFLPNPYWVSELRHLTGRDKPVSDFVLNVDGAEEFIQGYADLLEPIFAGYQHELKPYVTIAIGCTGGKHRSVAMSEKLGAIMRSRGHNVRNIHRDLGRE</sequence>
<feature type="binding site" evidence="4">
    <location>
        <begin position="57"/>
        <end position="64"/>
    </location>
    <ligand>
        <name>ATP</name>
        <dbReference type="ChEBI" id="CHEBI:30616"/>
    </ligand>
</feature>
<protein>
    <submittedName>
        <fullName evidence="7">UPF0042 nucleotide-binding protein</fullName>
    </submittedName>
</protein>
<dbReference type="InterPro" id="IPR027417">
    <property type="entry name" value="P-loop_NTPase"/>
</dbReference>
<dbReference type="PANTHER" id="PTHR30448:SF0">
    <property type="entry name" value="RNASE ADAPTER PROTEIN RAPZ"/>
    <property type="match status" value="1"/>
</dbReference>
<dbReference type="PIRSF" id="PIRSF005052">
    <property type="entry name" value="P-loopkin"/>
    <property type="match status" value="1"/>
</dbReference>
<dbReference type="InterPro" id="IPR005337">
    <property type="entry name" value="RapZ-like"/>
</dbReference>
<dbReference type="SUPFAM" id="SSF52540">
    <property type="entry name" value="P-loop containing nucleoside triphosphate hydrolases"/>
    <property type="match status" value="1"/>
</dbReference>
<dbReference type="InterPro" id="IPR053930">
    <property type="entry name" value="RapZ-like_N"/>
</dbReference>